<dbReference type="AlphaFoldDB" id="A0AAX4HV19"/>
<organism evidence="1 2">
    <name type="scientific">Peredibacter starrii</name>
    <dbReference type="NCBI Taxonomy" id="28202"/>
    <lineage>
        <taxon>Bacteria</taxon>
        <taxon>Pseudomonadati</taxon>
        <taxon>Bdellovibrionota</taxon>
        <taxon>Bacteriovoracia</taxon>
        <taxon>Bacteriovoracales</taxon>
        <taxon>Bacteriovoracaceae</taxon>
        <taxon>Peredibacter</taxon>
    </lineage>
</organism>
<evidence type="ECO:0000313" key="2">
    <source>
        <dbReference type="Proteomes" id="UP001324634"/>
    </source>
</evidence>
<proteinExistence type="predicted"/>
<sequence length="111" mass="12600">MKSIARPSKALKNSSQLENNFSLTFHAEGVPLLVSPQLLRLRNLGQLDLARMKKDREGWTVEVGEVKSSEMGQEMMERFQKKRIHSAQNFLAGIFGVRTKLISLVRSESEL</sequence>
<gene>
    <name evidence="1" type="ORF">SOO65_13735</name>
</gene>
<evidence type="ECO:0000313" key="1">
    <source>
        <dbReference type="EMBL" id="WPU67234.1"/>
    </source>
</evidence>
<reference evidence="1 2" key="1">
    <citation type="submission" date="2023-11" db="EMBL/GenBank/DDBJ databases">
        <title>Peredibacter starrii A3.12.</title>
        <authorList>
            <person name="Mitchell R.J."/>
        </authorList>
    </citation>
    <scope>NUCLEOTIDE SEQUENCE [LARGE SCALE GENOMIC DNA]</scope>
    <source>
        <strain evidence="1 2">A3.12</strain>
    </source>
</reference>
<name>A0AAX4HV19_9BACT</name>
<dbReference type="KEGG" id="psti:SOO65_13735"/>
<dbReference type="EMBL" id="CP139487">
    <property type="protein sequence ID" value="WPU67234.1"/>
    <property type="molecule type" value="Genomic_DNA"/>
</dbReference>
<dbReference type="Proteomes" id="UP001324634">
    <property type="component" value="Chromosome"/>
</dbReference>
<accession>A0AAX4HV19</accession>
<keyword evidence="2" id="KW-1185">Reference proteome</keyword>
<dbReference type="RefSeq" id="WP_321400220.1">
    <property type="nucleotide sequence ID" value="NZ_CP139487.1"/>
</dbReference>
<protein>
    <submittedName>
        <fullName evidence="1">Uncharacterized protein</fullName>
    </submittedName>
</protein>